<organism evidence="8 9">
    <name type="scientific">Mycolicibacterium chitae</name>
    <name type="common">Mycobacterium chitae</name>
    <dbReference type="NCBI Taxonomy" id="1792"/>
    <lineage>
        <taxon>Bacteria</taxon>
        <taxon>Bacillati</taxon>
        <taxon>Actinomycetota</taxon>
        <taxon>Actinomycetes</taxon>
        <taxon>Mycobacteriales</taxon>
        <taxon>Mycobacteriaceae</taxon>
        <taxon>Mycolicibacterium</taxon>
    </lineage>
</organism>
<evidence type="ECO:0000256" key="3">
    <source>
        <dbReference type="ARBA" id="ARBA00022729"/>
    </source>
</evidence>
<sequence length="189" mass="20595">MKPRLPMLVTALALVGLLTACQQPESPILNEEATPMDLAALPTLRQTQQQMLGLIDDVRQRISEQVPAAAAWHWNREWATSGCPGEVDEGLMLYFPNLVTTHNLSTAEWDRVFPLVERLSAAAGLTEVSLPGNAENNHDARFSSADGRQLLLGAAGATVISARISCREIRDEPIRVDGEIPMPPDPPAR</sequence>
<evidence type="ECO:0000256" key="7">
    <source>
        <dbReference type="SAM" id="SignalP"/>
    </source>
</evidence>
<keyword evidence="2" id="KW-1003">Cell membrane</keyword>
<dbReference type="AlphaFoldDB" id="A0A448I9T2"/>
<dbReference type="Proteomes" id="UP000282551">
    <property type="component" value="Chromosome"/>
</dbReference>
<reference evidence="8 9" key="1">
    <citation type="submission" date="2018-12" db="EMBL/GenBank/DDBJ databases">
        <authorList>
            <consortium name="Pathogen Informatics"/>
        </authorList>
    </citation>
    <scope>NUCLEOTIDE SEQUENCE [LARGE SCALE GENOMIC DNA]</scope>
    <source>
        <strain evidence="8 9">NCTC10485</strain>
    </source>
</reference>
<dbReference type="InterPro" id="IPR032018">
    <property type="entry name" value="LppA/LppB/LprP"/>
</dbReference>
<evidence type="ECO:0008006" key="10">
    <source>
        <dbReference type="Google" id="ProtNLM"/>
    </source>
</evidence>
<evidence type="ECO:0000256" key="4">
    <source>
        <dbReference type="ARBA" id="ARBA00023136"/>
    </source>
</evidence>
<feature type="signal peptide" evidence="7">
    <location>
        <begin position="1"/>
        <end position="20"/>
    </location>
</feature>
<evidence type="ECO:0000256" key="1">
    <source>
        <dbReference type="ARBA" id="ARBA00004193"/>
    </source>
</evidence>
<comment type="subcellular location">
    <subcellularLocation>
        <location evidence="1">Cell membrane</location>
        <topology evidence="1">Lipid-anchor</topology>
    </subcellularLocation>
</comment>
<keyword evidence="4" id="KW-0472">Membrane</keyword>
<evidence type="ECO:0000256" key="2">
    <source>
        <dbReference type="ARBA" id="ARBA00022475"/>
    </source>
</evidence>
<dbReference type="OrthoDB" id="4728153at2"/>
<evidence type="ECO:0000313" key="8">
    <source>
        <dbReference type="EMBL" id="VEG49180.1"/>
    </source>
</evidence>
<dbReference type="PROSITE" id="PS51257">
    <property type="entry name" value="PROKAR_LIPOPROTEIN"/>
    <property type="match status" value="1"/>
</dbReference>
<name>A0A448I9T2_MYCCI</name>
<dbReference type="Pfam" id="PF16708">
    <property type="entry name" value="LppA"/>
    <property type="match status" value="1"/>
</dbReference>
<proteinExistence type="predicted"/>
<gene>
    <name evidence="8" type="ORF">NCTC10485_03487</name>
</gene>
<dbReference type="EMBL" id="LR134355">
    <property type="protein sequence ID" value="VEG49180.1"/>
    <property type="molecule type" value="Genomic_DNA"/>
</dbReference>
<evidence type="ECO:0000256" key="6">
    <source>
        <dbReference type="ARBA" id="ARBA00023288"/>
    </source>
</evidence>
<dbReference type="GO" id="GO:0005886">
    <property type="term" value="C:plasma membrane"/>
    <property type="evidence" value="ECO:0007669"/>
    <property type="project" value="UniProtKB-SubCell"/>
</dbReference>
<dbReference type="Gene3D" id="3.30.2030.20">
    <property type="match status" value="1"/>
</dbReference>
<dbReference type="RefSeq" id="WP_126334884.1">
    <property type="nucleotide sequence ID" value="NZ_AP022604.1"/>
</dbReference>
<keyword evidence="6" id="KW-0449">Lipoprotein</keyword>
<evidence type="ECO:0000313" key="9">
    <source>
        <dbReference type="Proteomes" id="UP000282551"/>
    </source>
</evidence>
<keyword evidence="9" id="KW-1185">Reference proteome</keyword>
<evidence type="ECO:0000256" key="5">
    <source>
        <dbReference type="ARBA" id="ARBA00023139"/>
    </source>
</evidence>
<keyword evidence="3 7" id="KW-0732">Signal</keyword>
<feature type="chain" id="PRO_5039172077" description="Lipoprotein LppV" evidence="7">
    <location>
        <begin position="21"/>
        <end position="189"/>
    </location>
</feature>
<accession>A0A448I9T2</accession>
<keyword evidence="5" id="KW-0564">Palmitate</keyword>
<protein>
    <recommendedName>
        <fullName evidence="10">Lipoprotein LppV</fullName>
    </recommendedName>
</protein>